<keyword evidence="3" id="KW-0378">Hydrolase</keyword>
<dbReference type="InterPro" id="IPR001279">
    <property type="entry name" value="Metallo-B-lactamas"/>
</dbReference>
<gene>
    <name evidence="6" type="ORF">C7H09_00505</name>
</gene>
<evidence type="ECO:0000256" key="2">
    <source>
        <dbReference type="ARBA" id="ARBA00022723"/>
    </source>
</evidence>
<organism evidence="6 7">
    <name type="scientific">Marinobacter fuscus</name>
    <dbReference type="NCBI Taxonomy" id="2109942"/>
    <lineage>
        <taxon>Bacteria</taxon>
        <taxon>Pseudomonadati</taxon>
        <taxon>Pseudomonadota</taxon>
        <taxon>Gammaproteobacteria</taxon>
        <taxon>Pseudomonadales</taxon>
        <taxon>Marinobacteraceae</taxon>
        <taxon>Marinobacter</taxon>
    </lineage>
</organism>
<keyword evidence="4" id="KW-0862">Zinc</keyword>
<keyword evidence="7" id="KW-1185">Reference proteome</keyword>
<dbReference type="InterPro" id="IPR036866">
    <property type="entry name" value="RibonucZ/Hydroxyglut_hydro"/>
</dbReference>
<feature type="domain" description="Metallo-beta-lactamase" evidence="5">
    <location>
        <begin position="14"/>
        <end position="194"/>
    </location>
</feature>
<dbReference type="InterPro" id="IPR051453">
    <property type="entry name" value="MBL_Glyoxalase_II"/>
</dbReference>
<evidence type="ECO:0000256" key="3">
    <source>
        <dbReference type="ARBA" id="ARBA00022801"/>
    </source>
</evidence>
<evidence type="ECO:0000313" key="6">
    <source>
        <dbReference type="EMBL" id="PSF14369.1"/>
    </source>
</evidence>
<dbReference type="AlphaFoldDB" id="A0A2T1KWB0"/>
<dbReference type="RefSeq" id="WP_106760767.1">
    <property type="nucleotide sequence ID" value="NZ_PXNP01000004.1"/>
</dbReference>
<name>A0A2T1KWB0_9GAMM</name>
<dbReference type="GO" id="GO:0046872">
    <property type="term" value="F:metal ion binding"/>
    <property type="evidence" value="ECO:0007669"/>
    <property type="project" value="UniProtKB-KW"/>
</dbReference>
<reference evidence="6 7" key="1">
    <citation type="submission" date="2018-03" db="EMBL/GenBank/DDBJ databases">
        <title>Marinobacter brunus sp. nov., a marine bacterium of Gamma-proteobacteria isolated from the surface seawater of the South China Sea.</title>
        <authorList>
            <person name="Cheng H."/>
            <person name="Wu Y.-H."/>
            <person name="Xamxidin M."/>
            <person name="Xu X.-W."/>
        </authorList>
    </citation>
    <scope>NUCLEOTIDE SEQUENCE [LARGE SCALE GENOMIC DNA]</scope>
    <source>
        <strain evidence="6 7">NH169-3</strain>
    </source>
</reference>
<dbReference type="PANTHER" id="PTHR46233:SF3">
    <property type="entry name" value="HYDROXYACYLGLUTATHIONE HYDROLASE GLOC"/>
    <property type="match status" value="1"/>
</dbReference>
<protein>
    <recommendedName>
        <fullName evidence="5">Metallo-beta-lactamase domain-containing protein</fullName>
    </recommendedName>
</protein>
<evidence type="ECO:0000256" key="1">
    <source>
        <dbReference type="ARBA" id="ARBA00001947"/>
    </source>
</evidence>
<dbReference type="EMBL" id="PXNP01000004">
    <property type="protein sequence ID" value="PSF14369.1"/>
    <property type="molecule type" value="Genomic_DNA"/>
</dbReference>
<dbReference type="GO" id="GO:0016787">
    <property type="term" value="F:hydrolase activity"/>
    <property type="evidence" value="ECO:0007669"/>
    <property type="project" value="UniProtKB-KW"/>
</dbReference>
<evidence type="ECO:0000256" key="4">
    <source>
        <dbReference type="ARBA" id="ARBA00022833"/>
    </source>
</evidence>
<dbReference type="CDD" id="cd07737">
    <property type="entry name" value="YcbL-like_MBL-fold"/>
    <property type="match status" value="1"/>
</dbReference>
<evidence type="ECO:0000259" key="5">
    <source>
        <dbReference type="SMART" id="SM00849"/>
    </source>
</evidence>
<dbReference type="SMART" id="SM00849">
    <property type="entry name" value="Lactamase_B"/>
    <property type="match status" value="1"/>
</dbReference>
<dbReference type="Gene3D" id="3.60.15.10">
    <property type="entry name" value="Ribonuclease Z/Hydroxyacylglutathione hydrolase-like"/>
    <property type="match status" value="1"/>
</dbReference>
<sequence length="215" mass="23627">MSLKYRVIPVTPFEQNCTLLWCTETNKAAVVDPGGDLDRIRAAIQAEGVVLEKILLTHAHIDHAGGTAALANSEGVAIEGPHKEDDFWIQGLPMQSQMFGFPAPEVFTPDRWLEDNDRVTVGQETLEVIHCPGHTPGHVVFFHRASKLAQVGDVLFNGSIGRTDFPKGDHATLIHSIREKLFPLGDDVRFICGHGPMSTFGQERATNPFVSDHRG</sequence>
<accession>A0A2T1KWB0</accession>
<comment type="cofactor">
    <cofactor evidence="1">
        <name>Zn(2+)</name>
        <dbReference type="ChEBI" id="CHEBI:29105"/>
    </cofactor>
</comment>
<evidence type="ECO:0000313" key="7">
    <source>
        <dbReference type="Proteomes" id="UP000239866"/>
    </source>
</evidence>
<dbReference type="SUPFAM" id="SSF56281">
    <property type="entry name" value="Metallo-hydrolase/oxidoreductase"/>
    <property type="match status" value="1"/>
</dbReference>
<dbReference type="PANTHER" id="PTHR46233">
    <property type="entry name" value="HYDROXYACYLGLUTATHIONE HYDROLASE GLOC"/>
    <property type="match status" value="1"/>
</dbReference>
<comment type="caution">
    <text evidence="6">The sequence shown here is derived from an EMBL/GenBank/DDBJ whole genome shotgun (WGS) entry which is preliminary data.</text>
</comment>
<proteinExistence type="predicted"/>
<dbReference type="OrthoDB" id="9802991at2"/>
<keyword evidence="2" id="KW-0479">Metal-binding</keyword>
<dbReference type="Pfam" id="PF00753">
    <property type="entry name" value="Lactamase_B"/>
    <property type="match status" value="1"/>
</dbReference>
<dbReference type="Proteomes" id="UP000239866">
    <property type="component" value="Unassembled WGS sequence"/>
</dbReference>